<gene>
    <name evidence="1" type="ORF">BC008_24550</name>
</gene>
<dbReference type="RefSeq" id="WP_027844427.1">
    <property type="nucleotide sequence ID" value="NZ_LMTZ01000099.1"/>
</dbReference>
<comment type="caution">
    <text evidence="1">The sequence shown here is derived from an EMBL/GenBank/DDBJ whole genome shotgun (WGS) entry which is preliminary data.</text>
</comment>
<organism evidence="1 2">
    <name type="scientific">Mastigocoleus testarum BC008</name>
    <dbReference type="NCBI Taxonomy" id="371196"/>
    <lineage>
        <taxon>Bacteria</taxon>
        <taxon>Bacillati</taxon>
        <taxon>Cyanobacteriota</taxon>
        <taxon>Cyanophyceae</taxon>
        <taxon>Nostocales</taxon>
        <taxon>Hapalosiphonaceae</taxon>
        <taxon>Mastigocoleus</taxon>
    </lineage>
</organism>
<dbReference type="AlphaFoldDB" id="A0A0V7ZPH6"/>
<reference evidence="1 2" key="1">
    <citation type="journal article" date="2015" name="Genome Announc.">
        <title>Draft Genome of the Euendolithic (true boring) Cyanobacterium Mastigocoleus testarum strain BC008.</title>
        <authorList>
            <person name="Guida B.S."/>
            <person name="Garcia-Pichel F."/>
        </authorList>
    </citation>
    <scope>NUCLEOTIDE SEQUENCE [LARGE SCALE GENOMIC DNA]</scope>
    <source>
        <strain evidence="1 2">BC008</strain>
    </source>
</reference>
<evidence type="ECO:0000313" key="1">
    <source>
        <dbReference type="EMBL" id="KST66150.1"/>
    </source>
</evidence>
<sequence>MSEHRLGEIVIERPRSGLRISLRKHSGYRKCLDKITADATEDGLLSQYIIKPRNKTKYFSDHLGPLHRWLRSKVGQPWNKVYSELCYKLDPRGLSGQHILSHVWSFVELHVVLIDGLPYERINERSLANYWREALYVHPETGILCIAQKQKKEAPKKRDDLLVIDNYHQYQKINDIWYLITFKDLIFDAARDVLLRIVINEKLAVKNYHRKIYAASKRQCNKKEIKLIKMQLAQA</sequence>
<proteinExistence type="predicted"/>
<name>A0A0V7ZPH6_9CYAN</name>
<keyword evidence="2" id="KW-1185">Reference proteome</keyword>
<dbReference type="Proteomes" id="UP000053372">
    <property type="component" value="Unassembled WGS sequence"/>
</dbReference>
<protein>
    <submittedName>
        <fullName evidence="1">Uncharacterized protein</fullName>
    </submittedName>
</protein>
<evidence type="ECO:0000313" key="2">
    <source>
        <dbReference type="Proteomes" id="UP000053372"/>
    </source>
</evidence>
<dbReference type="OrthoDB" id="450143at2"/>
<dbReference type="EMBL" id="LMTZ01000099">
    <property type="protein sequence ID" value="KST66150.1"/>
    <property type="molecule type" value="Genomic_DNA"/>
</dbReference>
<accession>A0A0V7ZPH6</accession>